<proteinExistence type="predicted"/>
<evidence type="ECO:0000313" key="2">
    <source>
        <dbReference type="Proteomes" id="UP001317742"/>
    </source>
</evidence>
<dbReference type="NCBIfam" id="NF038262">
    <property type="entry name" value="SiaB_fam_kinase"/>
    <property type="match status" value="1"/>
</dbReference>
<reference evidence="1 2" key="1">
    <citation type="submission" date="2022-08" db="EMBL/GenBank/DDBJ databases">
        <title>Genome Sequence of the sulphate-reducing bacterium, Pseudodesulfovibrio sp. SYK.</title>
        <authorList>
            <person name="Kondo R."/>
            <person name="Kataoka T."/>
        </authorList>
    </citation>
    <scope>NUCLEOTIDE SEQUENCE [LARGE SCALE GENOMIC DNA]</scope>
    <source>
        <strain evidence="1 2">SYK</strain>
    </source>
</reference>
<dbReference type="RefSeq" id="WP_281761785.1">
    <property type="nucleotide sequence ID" value="NZ_AP026709.1"/>
</dbReference>
<gene>
    <name evidence="1" type="ORF">SYK_02150</name>
</gene>
<dbReference type="Proteomes" id="UP001317742">
    <property type="component" value="Chromosome"/>
</dbReference>
<organism evidence="1 2">
    <name type="scientific">Pseudodesulfovibrio nedwellii</name>
    <dbReference type="NCBI Taxonomy" id="2973072"/>
    <lineage>
        <taxon>Bacteria</taxon>
        <taxon>Pseudomonadati</taxon>
        <taxon>Thermodesulfobacteriota</taxon>
        <taxon>Desulfovibrionia</taxon>
        <taxon>Desulfovibrionales</taxon>
        <taxon>Desulfovibrionaceae</taxon>
    </lineage>
</organism>
<keyword evidence="2" id="KW-1185">Reference proteome</keyword>
<evidence type="ECO:0000313" key="1">
    <source>
        <dbReference type="EMBL" id="BDQ35855.1"/>
    </source>
</evidence>
<sequence length="184" mass="20915">MRTNLFKYYEEMKQEGVILYFNGPVSQSIVEGLAELMRSKMRAEDAGMGSVQRVFAVLVEQMQNIVRYSSERQEDNMNQQGEIAHGQIVVGREENDRFFVACGNKVNSADCEELSEYIQTLRSMSKSELKVYYRERRKGPDCVTNKGAGLGFVEMARKASSPMDFDIVPLDGETSFFSMKVVTQ</sequence>
<dbReference type="InterPro" id="IPR046239">
    <property type="entry name" value="DUF6272"/>
</dbReference>
<protein>
    <recommendedName>
        <fullName evidence="3">Histidine kinase</fullName>
    </recommendedName>
</protein>
<accession>A0ABM8AX55</accession>
<evidence type="ECO:0008006" key="3">
    <source>
        <dbReference type="Google" id="ProtNLM"/>
    </source>
</evidence>
<name>A0ABM8AX55_9BACT</name>
<dbReference type="EMBL" id="AP026709">
    <property type="protein sequence ID" value="BDQ35855.1"/>
    <property type="molecule type" value="Genomic_DNA"/>
</dbReference>
<dbReference type="Pfam" id="PF19788">
    <property type="entry name" value="DUF6272"/>
    <property type="match status" value="1"/>
</dbReference>